<evidence type="ECO:0000313" key="9">
    <source>
        <dbReference type="EMBL" id="NML75350.1"/>
    </source>
</evidence>
<dbReference type="InterPro" id="IPR010290">
    <property type="entry name" value="TM_effector"/>
</dbReference>
<evidence type="ECO:0000256" key="7">
    <source>
        <dbReference type="SAM" id="Phobius"/>
    </source>
</evidence>
<organism evidence="9 10">
    <name type="scientific">Rhizobium terricola</name>
    <dbReference type="NCBI Taxonomy" id="2728849"/>
    <lineage>
        <taxon>Bacteria</taxon>
        <taxon>Pseudomonadati</taxon>
        <taxon>Pseudomonadota</taxon>
        <taxon>Alphaproteobacteria</taxon>
        <taxon>Hyphomicrobiales</taxon>
        <taxon>Rhizobiaceae</taxon>
        <taxon>Rhizobium/Agrobacterium group</taxon>
        <taxon>Rhizobium</taxon>
    </lineage>
</organism>
<keyword evidence="10" id="KW-1185">Reference proteome</keyword>
<dbReference type="AlphaFoldDB" id="A0A7Y0AXU0"/>
<feature type="transmembrane region" description="Helical" evidence="7">
    <location>
        <begin position="94"/>
        <end position="117"/>
    </location>
</feature>
<dbReference type="Gene3D" id="1.20.1250.20">
    <property type="entry name" value="MFS general substrate transporter like domains"/>
    <property type="match status" value="1"/>
</dbReference>
<dbReference type="GO" id="GO:0005886">
    <property type="term" value="C:plasma membrane"/>
    <property type="evidence" value="ECO:0007669"/>
    <property type="project" value="UniProtKB-SubCell"/>
</dbReference>
<evidence type="ECO:0000256" key="6">
    <source>
        <dbReference type="ARBA" id="ARBA00023136"/>
    </source>
</evidence>
<keyword evidence="4 7" id="KW-0812">Transmembrane</keyword>
<comment type="subcellular location">
    <subcellularLocation>
        <location evidence="1">Cell membrane</location>
        <topology evidence="1">Multi-pass membrane protein</topology>
    </subcellularLocation>
</comment>
<dbReference type="Proteomes" id="UP000541470">
    <property type="component" value="Unassembled WGS sequence"/>
</dbReference>
<feature type="transmembrane region" description="Helical" evidence="7">
    <location>
        <begin position="227"/>
        <end position="245"/>
    </location>
</feature>
<keyword evidence="5 7" id="KW-1133">Transmembrane helix</keyword>
<sequence>MPARKSFLSPLRHPVYRSIWSASIASNLGGLIQGVGAAWMMASISQSENMVALVQASTTLPLMLFSLVSGAIADNYDRRRVMLTAQVFMFATSVLLTACAYFGLVTPWLLLFFTFLIGSGTALNNPSWQASVGDMVPREDLPGAVSLNSVGFNITRSVGPAIGGMIVAAAGAAAAFAANAVSYFALVSALYRWQPDIPERTLPREALGQAISAGLRYVAMSPNLGKVLFRGFVFGLTASAVLALLPVVARDLVGGGALTYGVMLGAFGAGAIAGALANSRLRENLTSEDIVRCAFAGFALSAAVIGVSTHAVLTCLALLLAGACWVLALSLFNTVVQLSTPRWVVGRALSLYQTATFGGMAAGSWIWGVMAESQGVTDAFFASSLLMVVGVAIGLWLPMPAFASLDLDPLNRFNEPPLRLDIRPRSGPIVIQIDYEIADEDLPEFLRLMVERRRIRIRDGARNWALMRDLENPDIWTETYHTPTWVEYVRHNQRRTKADADTTDRLLALHKGASTPRVHRMIERQAIPPADDVFHKTHVDPH</sequence>
<evidence type="ECO:0000256" key="4">
    <source>
        <dbReference type="ARBA" id="ARBA00022692"/>
    </source>
</evidence>
<feature type="transmembrane region" description="Helical" evidence="7">
    <location>
        <begin position="379"/>
        <end position="397"/>
    </location>
</feature>
<feature type="transmembrane region" description="Helical" evidence="7">
    <location>
        <begin position="162"/>
        <end position="191"/>
    </location>
</feature>
<protein>
    <submittedName>
        <fullName evidence="9">MFS transporter</fullName>
    </submittedName>
</protein>
<evidence type="ECO:0000259" key="8">
    <source>
        <dbReference type="PROSITE" id="PS50850"/>
    </source>
</evidence>
<feature type="transmembrane region" description="Helical" evidence="7">
    <location>
        <begin position="52"/>
        <end position="73"/>
    </location>
</feature>
<accession>A0A7Y0AXU0</accession>
<keyword evidence="2" id="KW-0813">Transport</keyword>
<keyword evidence="3" id="KW-1003">Cell membrane</keyword>
<proteinExistence type="predicted"/>
<dbReference type="PANTHER" id="PTHR23513:SF11">
    <property type="entry name" value="STAPHYLOFERRIN A TRANSPORTER"/>
    <property type="match status" value="1"/>
</dbReference>
<dbReference type="EMBL" id="JABBGK010000002">
    <property type="protein sequence ID" value="NML75350.1"/>
    <property type="molecule type" value="Genomic_DNA"/>
</dbReference>
<evidence type="ECO:0000313" key="10">
    <source>
        <dbReference type="Proteomes" id="UP000541470"/>
    </source>
</evidence>
<dbReference type="CDD" id="cd06173">
    <property type="entry name" value="MFS_MefA_like"/>
    <property type="match status" value="1"/>
</dbReference>
<evidence type="ECO:0000256" key="5">
    <source>
        <dbReference type="ARBA" id="ARBA00022989"/>
    </source>
</evidence>
<dbReference type="InterPro" id="IPR020846">
    <property type="entry name" value="MFS_dom"/>
</dbReference>
<evidence type="ECO:0000256" key="3">
    <source>
        <dbReference type="ARBA" id="ARBA00022475"/>
    </source>
</evidence>
<reference evidence="9 10" key="1">
    <citation type="submission" date="2020-04" db="EMBL/GenBank/DDBJ databases">
        <title>Rhizobium sp. S-51 isolated from soil.</title>
        <authorList>
            <person name="Dahal R.H."/>
        </authorList>
    </citation>
    <scope>NUCLEOTIDE SEQUENCE [LARGE SCALE GENOMIC DNA]</scope>
    <source>
        <strain evidence="9 10">S-51</strain>
    </source>
</reference>
<feature type="domain" description="Major facilitator superfamily (MFS) profile" evidence="8">
    <location>
        <begin position="1"/>
        <end position="402"/>
    </location>
</feature>
<feature type="transmembrane region" description="Helical" evidence="7">
    <location>
        <begin position="311"/>
        <end position="332"/>
    </location>
</feature>
<evidence type="ECO:0000256" key="1">
    <source>
        <dbReference type="ARBA" id="ARBA00004651"/>
    </source>
</evidence>
<evidence type="ECO:0000256" key="2">
    <source>
        <dbReference type="ARBA" id="ARBA00022448"/>
    </source>
</evidence>
<gene>
    <name evidence="9" type="ORF">HHL25_14560</name>
</gene>
<dbReference type="GO" id="GO:0022857">
    <property type="term" value="F:transmembrane transporter activity"/>
    <property type="evidence" value="ECO:0007669"/>
    <property type="project" value="InterPro"/>
</dbReference>
<dbReference type="RefSeq" id="WP_169592341.1">
    <property type="nucleotide sequence ID" value="NZ_JABBGK010000002.1"/>
</dbReference>
<feature type="transmembrane region" description="Helical" evidence="7">
    <location>
        <begin position="344"/>
        <end position="367"/>
    </location>
</feature>
<dbReference type="InterPro" id="IPR036259">
    <property type="entry name" value="MFS_trans_sf"/>
</dbReference>
<feature type="transmembrane region" description="Helical" evidence="7">
    <location>
        <begin position="289"/>
        <end position="305"/>
    </location>
</feature>
<keyword evidence="6 7" id="KW-0472">Membrane</keyword>
<comment type="caution">
    <text evidence="9">The sequence shown here is derived from an EMBL/GenBank/DDBJ whole genome shotgun (WGS) entry which is preliminary data.</text>
</comment>
<dbReference type="PROSITE" id="PS50850">
    <property type="entry name" value="MFS"/>
    <property type="match status" value="1"/>
</dbReference>
<dbReference type="SUPFAM" id="SSF103473">
    <property type="entry name" value="MFS general substrate transporter"/>
    <property type="match status" value="1"/>
</dbReference>
<name>A0A7Y0AXU0_9HYPH</name>
<feature type="transmembrane region" description="Helical" evidence="7">
    <location>
        <begin position="257"/>
        <end position="277"/>
    </location>
</feature>
<dbReference type="Pfam" id="PF05977">
    <property type="entry name" value="MFS_3"/>
    <property type="match status" value="1"/>
</dbReference>
<feature type="transmembrane region" description="Helical" evidence="7">
    <location>
        <begin position="20"/>
        <end position="40"/>
    </location>
</feature>
<dbReference type="PANTHER" id="PTHR23513">
    <property type="entry name" value="INTEGRAL MEMBRANE EFFLUX PROTEIN-RELATED"/>
    <property type="match status" value="1"/>
</dbReference>